<comment type="catalytic activity">
    <reaction evidence="9">
        <text>a (3R)-hydroxyacyl-[ACP] = a (2E)-enoyl-[ACP] + H2O</text>
        <dbReference type="Rhea" id="RHEA:13097"/>
        <dbReference type="Rhea" id="RHEA-COMP:9925"/>
        <dbReference type="Rhea" id="RHEA-COMP:9945"/>
        <dbReference type="ChEBI" id="CHEBI:15377"/>
        <dbReference type="ChEBI" id="CHEBI:78784"/>
        <dbReference type="ChEBI" id="CHEBI:78827"/>
        <dbReference type="EC" id="4.2.1.59"/>
    </reaction>
</comment>
<organism evidence="10 11">
    <name type="scientific">Paramesorhizobium deserti</name>
    <dbReference type="NCBI Taxonomy" id="1494590"/>
    <lineage>
        <taxon>Bacteria</taxon>
        <taxon>Pseudomonadati</taxon>
        <taxon>Pseudomonadota</taxon>
        <taxon>Alphaproteobacteria</taxon>
        <taxon>Hyphomicrobiales</taxon>
        <taxon>Phyllobacteriaceae</taxon>
        <taxon>Paramesorhizobium</taxon>
    </lineage>
</organism>
<evidence type="ECO:0000313" key="10">
    <source>
        <dbReference type="EMBL" id="KXF77364.1"/>
    </source>
</evidence>
<dbReference type="CDD" id="cd01288">
    <property type="entry name" value="FabZ"/>
    <property type="match status" value="1"/>
</dbReference>
<comment type="subcellular location">
    <subcellularLocation>
        <location evidence="1 9">Cytoplasm</location>
    </subcellularLocation>
</comment>
<dbReference type="InterPro" id="IPR029069">
    <property type="entry name" value="HotDog_dom_sf"/>
</dbReference>
<dbReference type="FunFam" id="3.10.129.10:FF:000001">
    <property type="entry name" value="3-hydroxyacyl-[acyl-carrier-protein] dehydratase FabZ"/>
    <property type="match status" value="1"/>
</dbReference>
<dbReference type="Pfam" id="PF07977">
    <property type="entry name" value="FabA"/>
    <property type="match status" value="1"/>
</dbReference>
<dbReference type="GO" id="GO:0019171">
    <property type="term" value="F:(3R)-hydroxyacyl-[acyl-carrier-protein] dehydratase activity"/>
    <property type="evidence" value="ECO:0007669"/>
    <property type="project" value="UniProtKB-EC"/>
</dbReference>
<dbReference type="RefSeq" id="WP_068881550.1">
    <property type="nucleotide sequence ID" value="NZ_LNTU01000012.1"/>
</dbReference>
<dbReference type="Gene3D" id="3.10.129.10">
    <property type="entry name" value="Hotdog Thioesterase"/>
    <property type="match status" value="1"/>
</dbReference>
<evidence type="ECO:0000313" key="11">
    <source>
        <dbReference type="Proteomes" id="UP000070107"/>
    </source>
</evidence>
<dbReference type="GO" id="GO:0005737">
    <property type="term" value="C:cytoplasm"/>
    <property type="evidence" value="ECO:0007669"/>
    <property type="project" value="UniProtKB-SubCell"/>
</dbReference>
<dbReference type="NCBIfam" id="TIGR01750">
    <property type="entry name" value="fabZ"/>
    <property type="match status" value="1"/>
</dbReference>
<dbReference type="EMBL" id="LNTU01000012">
    <property type="protein sequence ID" value="KXF77364.1"/>
    <property type="molecule type" value="Genomic_DNA"/>
</dbReference>
<evidence type="ECO:0000256" key="6">
    <source>
        <dbReference type="ARBA" id="ARBA00023098"/>
    </source>
</evidence>
<reference evidence="10 11" key="1">
    <citation type="submission" date="2015-11" db="EMBL/GenBank/DDBJ databases">
        <title>Draft genome sequence of Paramesorhizobium deserti A-3-E, a strain highly resistant to diverse beta-lactam antibiotics.</title>
        <authorList>
            <person name="Lv R."/>
            <person name="Yang X."/>
            <person name="Fang N."/>
            <person name="Guo J."/>
            <person name="Luo X."/>
            <person name="Peng F."/>
            <person name="Yang R."/>
            <person name="Cui Y."/>
            <person name="Fang C."/>
            <person name="Song Y."/>
        </authorList>
    </citation>
    <scope>NUCLEOTIDE SEQUENCE [LARGE SCALE GENOMIC DNA]</scope>
    <source>
        <strain evidence="10 11">A-3-E</strain>
    </source>
</reference>
<dbReference type="GO" id="GO:0009245">
    <property type="term" value="P:lipid A biosynthetic process"/>
    <property type="evidence" value="ECO:0007669"/>
    <property type="project" value="UniProtKB-UniRule"/>
</dbReference>
<gene>
    <name evidence="9" type="primary">fabZ</name>
    <name evidence="10" type="ORF">ATN84_08200</name>
</gene>
<keyword evidence="7 9" id="KW-0456">Lyase</keyword>
<dbReference type="GO" id="GO:0016020">
    <property type="term" value="C:membrane"/>
    <property type="evidence" value="ECO:0007669"/>
    <property type="project" value="GOC"/>
</dbReference>
<dbReference type="OrthoDB" id="9772788at2"/>
<evidence type="ECO:0000256" key="5">
    <source>
        <dbReference type="ARBA" id="ARBA00022556"/>
    </source>
</evidence>
<comment type="caution">
    <text evidence="10">The sequence shown here is derived from an EMBL/GenBank/DDBJ whole genome shotgun (WGS) entry which is preliminary data.</text>
</comment>
<evidence type="ECO:0000256" key="1">
    <source>
        <dbReference type="ARBA" id="ARBA00004496"/>
    </source>
</evidence>
<dbReference type="PANTHER" id="PTHR30272">
    <property type="entry name" value="3-HYDROXYACYL-[ACYL-CARRIER-PROTEIN] DEHYDRATASE"/>
    <property type="match status" value="1"/>
</dbReference>
<dbReference type="HAMAP" id="MF_00406">
    <property type="entry name" value="FabZ"/>
    <property type="match status" value="1"/>
</dbReference>
<keyword evidence="3 9" id="KW-0963">Cytoplasm</keyword>
<evidence type="ECO:0000256" key="7">
    <source>
        <dbReference type="ARBA" id="ARBA00023239"/>
    </source>
</evidence>
<dbReference type="InterPro" id="IPR010084">
    <property type="entry name" value="FabZ"/>
</dbReference>
<comment type="similarity">
    <text evidence="2 9">Belongs to the thioester dehydratase family. FabZ subfamily.</text>
</comment>
<feature type="active site" evidence="9">
    <location>
        <position position="58"/>
    </location>
</feature>
<dbReference type="AlphaFoldDB" id="A0A135HW10"/>
<comment type="function">
    <text evidence="8 9">Involved in unsaturated fatty acids biosynthesis. Catalyzes the dehydration of short chain beta-hydroxyacyl-ACPs and long chain saturated and unsaturated beta-hydroxyacyl-ACPs.</text>
</comment>
<evidence type="ECO:0000256" key="9">
    <source>
        <dbReference type="HAMAP-Rule" id="MF_00406"/>
    </source>
</evidence>
<keyword evidence="4 9" id="KW-0444">Lipid biosynthesis</keyword>
<evidence type="ECO:0000256" key="2">
    <source>
        <dbReference type="ARBA" id="ARBA00009174"/>
    </source>
</evidence>
<name>A0A135HW10_9HYPH</name>
<accession>A0A135HW10</accession>
<evidence type="ECO:0000256" key="4">
    <source>
        <dbReference type="ARBA" id="ARBA00022516"/>
    </source>
</evidence>
<keyword evidence="6 9" id="KW-0443">Lipid metabolism</keyword>
<dbReference type="Proteomes" id="UP000070107">
    <property type="component" value="Unassembled WGS sequence"/>
</dbReference>
<dbReference type="SUPFAM" id="SSF54637">
    <property type="entry name" value="Thioesterase/thiol ester dehydrase-isomerase"/>
    <property type="match status" value="1"/>
</dbReference>
<keyword evidence="11" id="KW-1185">Reference proteome</keyword>
<dbReference type="PANTHER" id="PTHR30272:SF1">
    <property type="entry name" value="3-HYDROXYACYL-[ACYL-CARRIER-PROTEIN] DEHYDRATASE"/>
    <property type="match status" value="1"/>
</dbReference>
<evidence type="ECO:0000256" key="8">
    <source>
        <dbReference type="ARBA" id="ARBA00025049"/>
    </source>
</evidence>
<sequence length="158" mass="17271">MNETGRANLNAADIQRLLATLPHRYPFLLIDRIVDIDGDQSATGIKNVTINEPHFTGHFPDNPIMPGVLIIEAMAQTAGAISLLQRGADKPGIVYFLTIDNAKFRRPVVPGDRLMIHVKKLKQRANISRFECIAEVDGVRVAEAEVAAMIGTAEDSQA</sequence>
<dbReference type="STRING" id="1494590.ATN84_08200"/>
<dbReference type="GO" id="GO:0006633">
    <property type="term" value="P:fatty acid biosynthetic process"/>
    <property type="evidence" value="ECO:0007669"/>
    <property type="project" value="UniProtKB-UniRule"/>
</dbReference>
<dbReference type="NCBIfam" id="NF000582">
    <property type="entry name" value="PRK00006.1"/>
    <property type="match status" value="1"/>
</dbReference>
<dbReference type="InterPro" id="IPR013114">
    <property type="entry name" value="FabA_FabZ"/>
</dbReference>
<keyword evidence="5 9" id="KW-0441">Lipid A biosynthesis</keyword>
<proteinExistence type="inferred from homology"/>
<evidence type="ECO:0000256" key="3">
    <source>
        <dbReference type="ARBA" id="ARBA00022490"/>
    </source>
</evidence>
<dbReference type="EC" id="4.2.1.59" evidence="9"/>
<protein>
    <recommendedName>
        <fullName evidence="9">3-hydroxyacyl-[acyl-carrier-protein] dehydratase FabZ</fullName>
        <ecNumber evidence="9">4.2.1.59</ecNumber>
    </recommendedName>
    <alternativeName>
        <fullName evidence="9">(3R)-hydroxymyristoyl-[acyl-carrier-protein] dehydratase</fullName>
        <shortName evidence="9">(3R)-hydroxymyristoyl-ACP dehydrase</shortName>
    </alternativeName>
    <alternativeName>
        <fullName evidence="9">Beta-hydroxyacyl-ACP dehydratase</fullName>
    </alternativeName>
</protein>